<sequence>MHCGVEHCSFSLFAGMGWLSIYRKGRSLSIHLAEMCCTSASLSGNDRYRVVIGELAQPIRSRISDPSQFG</sequence>
<dbReference type="AlphaFoldDB" id="A0A3S5BBM6"/>
<protein>
    <submittedName>
        <fullName evidence="1">Uncharacterized protein</fullName>
    </submittedName>
</protein>
<evidence type="ECO:0000313" key="2">
    <source>
        <dbReference type="Proteomes" id="UP000784294"/>
    </source>
</evidence>
<comment type="caution">
    <text evidence="1">The sequence shown here is derived from an EMBL/GenBank/DDBJ whole genome shotgun (WGS) entry which is preliminary data.</text>
</comment>
<name>A0A3S5BBM6_9PLAT</name>
<gene>
    <name evidence="1" type="ORF">PXEA_LOCUS33099</name>
</gene>
<proteinExistence type="predicted"/>
<reference evidence="1" key="1">
    <citation type="submission" date="2018-11" db="EMBL/GenBank/DDBJ databases">
        <authorList>
            <consortium name="Pathogen Informatics"/>
        </authorList>
    </citation>
    <scope>NUCLEOTIDE SEQUENCE</scope>
</reference>
<organism evidence="1 2">
    <name type="scientific">Protopolystoma xenopodis</name>
    <dbReference type="NCBI Taxonomy" id="117903"/>
    <lineage>
        <taxon>Eukaryota</taxon>
        <taxon>Metazoa</taxon>
        <taxon>Spiralia</taxon>
        <taxon>Lophotrochozoa</taxon>
        <taxon>Platyhelminthes</taxon>
        <taxon>Monogenea</taxon>
        <taxon>Polyopisthocotylea</taxon>
        <taxon>Polystomatidea</taxon>
        <taxon>Polystomatidae</taxon>
        <taxon>Protopolystoma</taxon>
    </lineage>
</organism>
<keyword evidence="2" id="KW-1185">Reference proteome</keyword>
<accession>A0A3S5BBM6</accession>
<dbReference type="EMBL" id="CAAALY010262103">
    <property type="protein sequence ID" value="VEL39659.1"/>
    <property type="molecule type" value="Genomic_DNA"/>
</dbReference>
<evidence type="ECO:0000313" key="1">
    <source>
        <dbReference type="EMBL" id="VEL39659.1"/>
    </source>
</evidence>
<dbReference type="Proteomes" id="UP000784294">
    <property type="component" value="Unassembled WGS sequence"/>
</dbReference>